<organism evidence="1 2">
    <name type="scientific">Rangifer tarandus platyrhynchus</name>
    <name type="common">Svalbard reindeer</name>
    <dbReference type="NCBI Taxonomy" id="3082113"/>
    <lineage>
        <taxon>Eukaryota</taxon>
        <taxon>Metazoa</taxon>
        <taxon>Chordata</taxon>
        <taxon>Craniata</taxon>
        <taxon>Vertebrata</taxon>
        <taxon>Euteleostomi</taxon>
        <taxon>Mammalia</taxon>
        <taxon>Eutheria</taxon>
        <taxon>Laurasiatheria</taxon>
        <taxon>Artiodactyla</taxon>
        <taxon>Ruminantia</taxon>
        <taxon>Pecora</taxon>
        <taxon>Cervidae</taxon>
        <taxon>Odocoileinae</taxon>
        <taxon>Rangifer</taxon>
    </lineage>
</organism>
<dbReference type="Proteomes" id="UP001176941">
    <property type="component" value="Chromosome 2"/>
</dbReference>
<sequence length="112" mass="12523">MLGLQRGNSPASPLGYICDLLSSFRTQKDNHGGTRHCHKMLSLAPSFYSWRSKQDPNNSAHGSPAPNSFCGYEEPGPTLWVHREPSDLGPGWLQERDWVVKILQAGYSKQIK</sequence>
<evidence type="ECO:0000313" key="2">
    <source>
        <dbReference type="Proteomes" id="UP001176941"/>
    </source>
</evidence>
<gene>
    <name evidence="1" type="ORF">MRATA1EN1_LOCUS9426</name>
</gene>
<evidence type="ECO:0000313" key="1">
    <source>
        <dbReference type="EMBL" id="CAI9160464.1"/>
    </source>
</evidence>
<accession>A0ABN8YGA9</accession>
<dbReference type="EMBL" id="OX459938">
    <property type="protein sequence ID" value="CAI9160464.1"/>
    <property type="molecule type" value="Genomic_DNA"/>
</dbReference>
<protein>
    <submittedName>
        <fullName evidence="1">Uncharacterized protein</fullName>
    </submittedName>
</protein>
<keyword evidence="2" id="KW-1185">Reference proteome</keyword>
<reference evidence="1" key="1">
    <citation type="submission" date="2023-04" db="EMBL/GenBank/DDBJ databases">
        <authorList>
            <consortium name="ELIXIR-Norway"/>
        </authorList>
    </citation>
    <scope>NUCLEOTIDE SEQUENCE [LARGE SCALE GENOMIC DNA]</scope>
</reference>
<name>A0ABN8YGA9_RANTA</name>
<proteinExistence type="predicted"/>